<dbReference type="OrthoDB" id="10004862at2759"/>
<dbReference type="Pfam" id="PF14027">
    <property type="entry name" value="Questin_oxidase"/>
    <property type="match status" value="1"/>
</dbReference>
<reference evidence="2" key="1">
    <citation type="submission" date="2020-11" db="EMBL/GenBank/DDBJ databases">
        <authorList>
            <consortium name="DOE Joint Genome Institute"/>
            <person name="Ahrendt S."/>
            <person name="Riley R."/>
            <person name="Andreopoulos W."/>
            <person name="Labutti K."/>
            <person name="Pangilinan J."/>
            <person name="Ruiz-Duenas F.J."/>
            <person name="Barrasa J.M."/>
            <person name="Sanchez-Garcia M."/>
            <person name="Camarero S."/>
            <person name="Miyauchi S."/>
            <person name="Serrano A."/>
            <person name="Linde D."/>
            <person name="Babiker R."/>
            <person name="Drula E."/>
            <person name="Ayuso-Fernandez I."/>
            <person name="Pacheco R."/>
            <person name="Padilla G."/>
            <person name="Ferreira P."/>
            <person name="Barriuso J."/>
            <person name="Kellner H."/>
            <person name="Castanera R."/>
            <person name="Alfaro M."/>
            <person name="Ramirez L."/>
            <person name="Pisabarro A.G."/>
            <person name="Kuo A."/>
            <person name="Tritt A."/>
            <person name="Lipzen A."/>
            <person name="He G."/>
            <person name="Yan M."/>
            <person name="Ng V."/>
            <person name="Cullen D."/>
            <person name="Martin F."/>
            <person name="Rosso M.-N."/>
            <person name="Henrissat B."/>
            <person name="Hibbett D."/>
            <person name="Martinez A.T."/>
            <person name="Grigoriev I.V."/>
        </authorList>
    </citation>
    <scope>NUCLEOTIDE SEQUENCE</scope>
    <source>
        <strain evidence="2">MF-IS2</strain>
    </source>
</reference>
<accession>A0A9P5XBJ1</accession>
<sequence>MARLHTMRKKGSLNLPGITHETKSLTEKLLLQDAEKHHCYFRPAGLHNHLSHQVLAAYDMGAAPGLIQRIYDKVASYQRPIFVEEKDAKIVVTKDNWTQHLGDPEAYGAYFKFFSQEVEKLGVSSALETYVFRPEANYEGKWMLNRFVTGALHPLIQTGYGAEFGNDILIATGLAQTAIHKAGTADIFPYSEMWADNASPPPPNEGAGRQPTYGPSLLEIVRQVCDSPVLAPPLPYDPNVLLSERLKKSVEGPKAAEIMRICKQYMHSIPNDASDEELSARVEELIWTGSLVLFATGREGRETRLDFFLMHLVTSSLFFEPLLGALEDTRSKVALIRQYIPIMVTLILSRGRPVIRPSLVREWSTTPRPSGWQAALGIRSHKGSGIGDMAKDEDYNPWPALIQGAAHHPDLHLAKTMRTLVLAERKYGIIPPGGVIGAFRPAKKGVDQPEETFPGMAKIDGTLFVKAAGVMMDYMGWSVCGEPAKEDWDRSALGWDDAWVNRN</sequence>
<dbReference type="Proteomes" id="UP000807342">
    <property type="component" value="Unassembled WGS sequence"/>
</dbReference>
<proteinExistence type="predicted"/>
<dbReference type="EMBL" id="MU151238">
    <property type="protein sequence ID" value="KAF9446585.1"/>
    <property type="molecule type" value="Genomic_DNA"/>
</dbReference>
<dbReference type="GO" id="GO:0016491">
    <property type="term" value="F:oxidoreductase activity"/>
    <property type="evidence" value="ECO:0007669"/>
    <property type="project" value="UniProtKB-KW"/>
</dbReference>
<dbReference type="PANTHER" id="PTHR35870:SF1">
    <property type="entry name" value="PROTEIN, PUTATIVE (AFU_ORTHOLOGUE AFUA_5G03330)-RELATED"/>
    <property type="match status" value="1"/>
</dbReference>
<protein>
    <recommendedName>
        <fullName evidence="4">Oxidoreductase AflY</fullName>
    </recommendedName>
</protein>
<dbReference type="AlphaFoldDB" id="A0A9P5XBJ1"/>
<comment type="caution">
    <text evidence="2">The sequence shown here is derived from an EMBL/GenBank/DDBJ whole genome shotgun (WGS) entry which is preliminary data.</text>
</comment>
<evidence type="ECO:0000313" key="3">
    <source>
        <dbReference type="Proteomes" id="UP000807342"/>
    </source>
</evidence>
<evidence type="ECO:0000313" key="2">
    <source>
        <dbReference type="EMBL" id="KAF9446585.1"/>
    </source>
</evidence>
<keyword evidence="3" id="KW-1185">Reference proteome</keyword>
<keyword evidence="1" id="KW-0560">Oxidoreductase</keyword>
<evidence type="ECO:0000256" key="1">
    <source>
        <dbReference type="ARBA" id="ARBA00023002"/>
    </source>
</evidence>
<dbReference type="InterPro" id="IPR025337">
    <property type="entry name" value="Questin_oxidase-like"/>
</dbReference>
<gene>
    <name evidence="2" type="ORF">P691DRAFT_761515</name>
</gene>
<dbReference type="PANTHER" id="PTHR35870">
    <property type="entry name" value="PROTEIN, PUTATIVE (AFU_ORTHOLOGUE AFUA_5G03330)-RELATED"/>
    <property type="match status" value="1"/>
</dbReference>
<organism evidence="2 3">
    <name type="scientific">Macrolepiota fuliginosa MF-IS2</name>
    <dbReference type="NCBI Taxonomy" id="1400762"/>
    <lineage>
        <taxon>Eukaryota</taxon>
        <taxon>Fungi</taxon>
        <taxon>Dikarya</taxon>
        <taxon>Basidiomycota</taxon>
        <taxon>Agaricomycotina</taxon>
        <taxon>Agaricomycetes</taxon>
        <taxon>Agaricomycetidae</taxon>
        <taxon>Agaricales</taxon>
        <taxon>Agaricineae</taxon>
        <taxon>Agaricaceae</taxon>
        <taxon>Macrolepiota</taxon>
    </lineage>
</organism>
<evidence type="ECO:0008006" key="4">
    <source>
        <dbReference type="Google" id="ProtNLM"/>
    </source>
</evidence>
<name>A0A9P5XBJ1_9AGAR</name>